<dbReference type="Proteomes" id="UP000002518">
    <property type="component" value="Chromosome"/>
</dbReference>
<dbReference type="STRING" id="272557.APE_1209a"/>
<gene>
    <name evidence="2" type="ordered locus">APE_1209a</name>
</gene>
<keyword evidence="3" id="KW-1185">Reference proteome</keyword>
<dbReference type="InterPro" id="IPR009100">
    <property type="entry name" value="AcylCoA_DH/oxidase_NM_dom_sf"/>
</dbReference>
<dbReference type="eggNOG" id="arCOG01707">
    <property type="taxonomic scope" value="Archaea"/>
</dbReference>
<dbReference type="GeneID" id="4525206"/>
<feature type="domain" description="Acyl-CoA dehydrogenase/oxidase N-terminal" evidence="1">
    <location>
        <begin position="19"/>
        <end position="56"/>
    </location>
</feature>
<dbReference type="GO" id="GO:0050660">
    <property type="term" value="F:flavin adenine dinucleotide binding"/>
    <property type="evidence" value="ECO:0007669"/>
    <property type="project" value="InterPro"/>
</dbReference>
<dbReference type="SUPFAM" id="SSF56645">
    <property type="entry name" value="Acyl-CoA dehydrogenase NM domain-like"/>
    <property type="match status" value="1"/>
</dbReference>
<evidence type="ECO:0000313" key="3">
    <source>
        <dbReference type="Proteomes" id="UP000002518"/>
    </source>
</evidence>
<proteinExistence type="predicted"/>
<accession>Q05E25</accession>
<dbReference type="EnsemblBacteria" id="BAF34776">
    <property type="protein sequence ID" value="BAF34776"/>
    <property type="gene ID" value="APE_1209a"/>
</dbReference>
<dbReference type="AlphaFoldDB" id="Q05E25"/>
<organism evidence="2 3">
    <name type="scientific">Aeropyrum pernix (strain ATCC 700893 / DSM 11879 / JCM 9820 / NBRC 100138 / K1)</name>
    <dbReference type="NCBI Taxonomy" id="272557"/>
    <lineage>
        <taxon>Archaea</taxon>
        <taxon>Thermoproteota</taxon>
        <taxon>Thermoprotei</taxon>
        <taxon>Desulfurococcales</taxon>
        <taxon>Desulfurococcaceae</taxon>
        <taxon>Aeropyrum</taxon>
    </lineage>
</organism>
<name>Q05E25_AERPE</name>
<dbReference type="InterPro" id="IPR013786">
    <property type="entry name" value="AcylCoA_DH/ox_N"/>
</dbReference>
<reference evidence="2 3" key="1">
    <citation type="journal article" date="1999" name="DNA Res.">
        <title>Complete genome sequence of an aerobic hyper-thermophilic crenarchaeon, Aeropyrum pernix K1.</title>
        <authorList>
            <person name="Kawarabayasi Y."/>
            <person name="Hino Y."/>
            <person name="Horikawa H."/>
            <person name="Yamazaki S."/>
            <person name="Haikawa Y."/>
            <person name="Jin-no K."/>
            <person name="Takahashi M."/>
            <person name="Sekine M."/>
            <person name="Baba S."/>
            <person name="Ankai A."/>
            <person name="Kosugi H."/>
            <person name="Hosoyama A."/>
            <person name="Fukui S."/>
            <person name="Nagai Y."/>
            <person name="Nishijima K."/>
            <person name="Nakazawa H."/>
            <person name="Takamiya M."/>
            <person name="Masuda S."/>
            <person name="Funahashi T."/>
            <person name="Tanaka T."/>
            <person name="Kudoh Y."/>
            <person name="Yamazaki J."/>
            <person name="Kushida N."/>
            <person name="Oguchi A."/>
            <person name="Aoki K."/>
            <person name="Kubota K."/>
            <person name="Nakamura Y."/>
            <person name="Nomura N."/>
            <person name="Sako Y."/>
            <person name="Kikuchi H."/>
        </authorList>
    </citation>
    <scope>NUCLEOTIDE SEQUENCE [LARGE SCALE GENOMIC DNA]</scope>
    <source>
        <strain evidence="3">ATCC 700893 / DSM 11879 / JCM 9820 / NBRC 100138 / K1</strain>
    </source>
</reference>
<evidence type="ECO:0000259" key="1">
    <source>
        <dbReference type="Pfam" id="PF02771"/>
    </source>
</evidence>
<dbReference type="EMBL" id="BA000002">
    <property type="protein sequence ID" value="BAF34776.1"/>
    <property type="molecule type" value="Genomic_DNA"/>
</dbReference>
<dbReference type="KEGG" id="ape:APE_1209a"/>
<dbReference type="GO" id="GO:0016627">
    <property type="term" value="F:oxidoreductase activity, acting on the CH-CH group of donors"/>
    <property type="evidence" value="ECO:0007669"/>
    <property type="project" value="InterPro"/>
</dbReference>
<dbReference type="InterPro" id="IPR037069">
    <property type="entry name" value="AcylCoA_DH/ox_N_sf"/>
</dbReference>
<sequence>MGFLGDLVLDVDPPFVGGEHRLLRKSVREFAEKTVRPRAREIDVGNQYPRDLLPVLAGWWRQASG</sequence>
<dbReference type="Pfam" id="PF02771">
    <property type="entry name" value="Acyl-CoA_dh_N"/>
    <property type="match status" value="1"/>
</dbReference>
<dbReference type="Gene3D" id="1.10.540.10">
    <property type="entry name" value="Acyl-CoA dehydrogenase/oxidase, N-terminal domain"/>
    <property type="match status" value="1"/>
</dbReference>
<evidence type="ECO:0000313" key="2">
    <source>
        <dbReference type="EMBL" id="BAF34776.1"/>
    </source>
</evidence>
<dbReference type="RefSeq" id="WP_010866228.1">
    <property type="nucleotide sequence ID" value="NC_000854.2"/>
</dbReference>
<protein>
    <submittedName>
        <fullName evidence="2">Truncated acyl-CoA dehydrogenase</fullName>
    </submittedName>
</protein>